<name>A0A2P5E4I8_PARAD</name>
<dbReference type="AlphaFoldDB" id="A0A2P5E4I8"/>
<dbReference type="OrthoDB" id="10401118at2759"/>
<feature type="region of interest" description="Disordered" evidence="1">
    <location>
        <begin position="1"/>
        <end position="22"/>
    </location>
</feature>
<evidence type="ECO:0000313" key="2">
    <source>
        <dbReference type="EMBL" id="PON80452.1"/>
    </source>
</evidence>
<sequence length="82" mass="9312">MSFSSKVTGASATSPAESPSCEGTCSRWIVFRIWSRHIKPIRTPENPIQGRRWVFIDGAAEEGERLVTEEVDEELDDERDRC</sequence>
<protein>
    <submittedName>
        <fullName evidence="2">Uncharacterized protein</fullName>
    </submittedName>
</protein>
<dbReference type="Proteomes" id="UP000237105">
    <property type="component" value="Unassembled WGS sequence"/>
</dbReference>
<comment type="caution">
    <text evidence="2">The sequence shown here is derived from an EMBL/GenBank/DDBJ whole genome shotgun (WGS) entry which is preliminary data.</text>
</comment>
<organism evidence="2 3">
    <name type="scientific">Parasponia andersonii</name>
    <name type="common">Sponia andersonii</name>
    <dbReference type="NCBI Taxonomy" id="3476"/>
    <lineage>
        <taxon>Eukaryota</taxon>
        <taxon>Viridiplantae</taxon>
        <taxon>Streptophyta</taxon>
        <taxon>Embryophyta</taxon>
        <taxon>Tracheophyta</taxon>
        <taxon>Spermatophyta</taxon>
        <taxon>Magnoliopsida</taxon>
        <taxon>eudicotyledons</taxon>
        <taxon>Gunneridae</taxon>
        <taxon>Pentapetalae</taxon>
        <taxon>rosids</taxon>
        <taxon>fabids</taxon>
        <taxon>Rosales</taxon>
        <taxon>Cannabaceae</taxon>
        <taxon>Parasponia</taxon>
    </lineage>
</organism>
<reference evidence="3" key="1">
    <citation type="submission" date="2016-06" db="EMBL/GenBank/DDBJ databases">
        <title>Parallel loss of symbiosis genes in relatives of nitrogen-fixing non-legume Parasponia.</title>
        <authorList>
            <person name="Van Velzen R."/>
            <person name="Holmer R."/>
            <person name="Bu F."/>
            <person name="Rutten L."/>
            <person name="Van Zeijl A."/>
            <person name="Liu W."/>
            <person name="Santuari L."/>
            <person name="Cao Q."/>
            <person name="Sharma T."/>
            <person name="Shen D."/>
            <person name="Roswanjaya Y."/>
            <person name="Wardhani T."/>
            <person name="Kalhor M.S."/>
            <person name="Jansen J."/>
            <person name="Van den Hoogen J."/>
            <person name="Gungor B."/>
            <person name="Hartog M."/>
            <person name="Hontelez J."/>
            <person name="Verver J."/>
            <person name="Yang W.-C."/>
            <person name="Schijlen E."/>
            <person name="Repin R."/>
            <person name="Schilthuizen M."/>
            <person name="Schranz E."/>
            <person name="Heidstra R."/>
            <person name="Miyata K."/>
            <person name="Fedorova E."/>
            <person name="Kohlen W."/>
            <person name="Bisseling T."/>
            <person name="Smit S."/>
            <person name="Geurts R."/>
        </authorList>
    </citation>
    <scope>NUCLEOTIDE SEQUENCE [LARGE SCALE GENOMIC DNA]</scope>
    <source>
        <strain evidence="3">cv. WU1-14</strain>
    </source>
</reference>
<keyword evidence="3" id="KW-1185">Reference proteome</keyword>
<evidence type="ECO:0000313" key="3">
    <source>
        <dbReference type="Proteomes" id="UP000237105"/>
    </source>
</evidence>
<evidence type="ECO:0000256" key="1">
    <source>
        <dbReference type="SAM" id="MobiDB-lite"/>
    </source>
</evidence>
<proteinExistence type="predicted"/>
<accession>A0A2P5E4I8</accession>
<gene>
    <name evidence="2" type="ORF">PanWU01x14_000080</name>
</gene>
<dbReference type="EMBL" id="JXTB01000001">
    <property type="protein sequence ID" value="PON80452.1"/>
    <property type="molecule type" value="Genomic_DNA"/>
</dbReference>